<protein>
    <recommendedName>
        <fullName evidence="4">SOUL heme-binding protein</fullName>
    </recommendedName>
</protein>
<dbReference type="EMBL" id="BSDZ01000011">
    <property type="protein sequence ID" value="GLI62228.1"/>
    <property type="molecule type" value="Genomic_DNA"/>
</dbReference>
<name>A0ABQ5RY77_9CHLO</name>
<dbReference type="Proteomes" id="UP001165090">
    <property type="component" value="Unassembled WGS sequence"/>
</dbReference>
<keyword evidence="3" id="KW-1185">Reference proteome</keyword>
<dbReference type="PANTHER" id="PTHR11220">
    <property type="entry name" value="HEME-BINDING PROTEIN-RELATED"/>
    <property type="match status" value="1"/>
</dbReference>
<comment type="caution">
    <text evidence="2">The sequence shown here is derived from an EMBL/GenBank/DDBJ whole genome shotgun (WGS) entry which is preliminary data.</text>
</comment>
<dbReference type="SUPFAM" id="SSF55136">
    <property type="entry name" value="Probable bacterial effector-binding domain"/>
    <property type="match status" value="1"/>
</dbReference>
<dbReference type="InterPro" id="IPR018790">
    <property type="entry name" value="DUF2358"/>
</dbReference>
<dbReference type="Pfam" id="PF04832">
    <property type="entry name" value="SOUL"/>
    <property type="match status" value="1"/>
</dbReference>
<accession>A0ABQ5RY77</accession>
<gene>
    <name evidence="2" type="ORF">VaNZ11_004825</name>
</gene>
<sequence length="414" mass="46504">MLGQILRPHSANLAHSCCEKSLIFPFHDHLRFVANVRRGLRPRFTKLGSTGSESPTAVKVTQNKSATPKFDMESKMRFLREDLTHLFDDQGIDASAYEAVVDFRDPITRYSSLSGYLFNIAFLRRAFDPRFVLHDMRPAEDEPYGITTRWTMSMRFTPAAALPTQKYWNPTITFTGTSTYVFNPASGKIFRHIDTWDSITNQDFFSVEGFLDFFKQLLSFYTTPNLETPEYVVLRRGRDYEVRQYEPYVVAETTMEAAGALNRDVLMAGAVSVNPAGPGNKAFNTLARYIFGDNRTAARMAMTTPVFSDTTGTMRFVIGPSAVKALPRLPAPNSPAVSLGREEGGVFAARVFGGYAGEEEASRQAEVLRASLERDGLKPASSVWTLARYNDPSTPAPFRRNEVLLPLKDFDMWL</sequence>
<evidence type="ECO:0008006" key="4">
    <source>
        <dbReference type="Google" id="ProtNLM"/>
    </source>
</evidence>
<comment type="similarity">
    <text evidence="1">Belongs to the HEBP family.</text>
</comment>
<evidence type="ECO:0000313" key="3">
    <source>
        <dbReference type="Proteomes" id="UP001165090"/>
    </source>
</evidence>
<proteinExistence type="inferred from homology"/>
<organism evidence="2 3">
    <name type="scientific">Volvox africanus</name>
    <dbReference type="NCBI Taxonomy" id="51714"/>
    <lineage>
        <taxon>Eukaryota</taxon>
        <taxon>Viridiplantae</taxon>
        <taxon>Chlorophyta</taxon>
        <taxon>core chlorophytes</taxon>
        <taxon>Chlorophyceae</taxon>
        <taxon>CS clade</taxon>
        <taxon>Chlamydomonadales</taxon>
        <taxon>Volvocaceae</taxon>
        <taxon>Volvox</taxon>
    </lineage>
</organism>
<dbReference type="InterPro" id="IPR032710">
    <property type="entry name" value="NTF2-like_dom_sf"/>
</dbReference>
<evidence type="ECO:0000256" key="1">
    <source>
        <dbReference type="ARBA" id="ARBA00009817"/>
    </source>
</evidence>
<dbReference type="InterPro" id="IPR006917">
    <property type="entry name" value="SOUL_heme-bd"/>
</dbReference>
<dbReference type="InterPro" id="IPR011256">
    <property type="entry name" value="Reg_factor_effector_dom_sf"/>
</dbReference>
<reference evidence="2 3" key="1">
    <citation type="journal article" date="2023" name="IScience">
        <title>Expanded male sex-determining region conserved during the evolution of homothallism in the green alga Volvox.</title>
        <authorList>
            <person name="Yamamoto K."/>
            <person name="Matsuzaki R."/>
            <person name="Mahakham W."/>
            <person name="Heman W."/>
            <person name="Sekimoto H."/>
            <person name="Kawachi M."/>
            <person name="Minakuchi Y."/>
            <person name="Toyoda A."/>
            <person name="Nozaki H."/>
        </authorList>
    </citation>
    <scope>NUCLEOTIDE SEQUENCE [LARGE SCALE GENOMIC DNA]</scope>
    <source>
        <strain evidence="2 3">NIES-4468</strain>
    </source>
</reference>
<dbReference type="PANTHER" id="PTHR11220:SF50">
    <property type="entry name" value="SOUL HEME-BINDING FAMILY PROTEIN"/>
    <property type="match status" value="1"/>
</dbReference>
<dbReference type="Gene3D" id="3.20.80.10">
    <property type="entry name" value="Regulatory factor, effector binding domain"/>
    <property type="match status" value="1"/>
</dbReference>
<dbReference type="SUPFAM" id="SSF54427">
    <property type="entry name" value="NTF2-like"/>
    <property type="match status" value="1"/>
</dbReference>
<evidence type="ECO:0000313" key="2">
    <source>
        <dbReference type="EMBL" id="GLI62228.1"/>
    </source>
</evidence>
<dbReference type="Pfam" id="PF10184">
    <property type="entry name" value="DUF2358"/>
    <property type="match status" value="1"/>
</dbReference>